<dbReference type="AlphaFoldDB" id="H2ZNM9"/>
<accession>H2ZNM9</accession>
<dbReference type="PROSITE" id="PS51034">
    <property type="entry name" value="ZP_2"/>
    <property type="match status" value="1"/>
</dbReference>
<feature type="signal peptide" evidence="1">
    <location>
        <begin position="1"/>
        <end position="18"/>
    </location>
</feature>
<sequence>MFIFYILSFLLFSSNTNSQRCTSDQDCPTNYYCSVLDGCISSGNTLESACAVNPCQQNCRCVQSRIHGSGFYCDSPGFLGKTCTIPKPTLDCGANRILVTISDKILKEYGMVPANSYVRMGTIPPFRSTSLDFDQCSINTSSNGLFTYTIPLPFQSCGTSTFTKTSTNELTQVFTNEVWLNTKGMLFDVPVPIFRWTCAYSLDYSLVTSLIPAWILYRL</sequence>
<evidence type="ECO:0000256" key="1">
    <source>
        <dbReference type="SAM" id="SignalP"/>
    </source>
</evidence>
<dbReference type="GeneTree" id="ENSGT00530000064717"/>
<evidence type="ECO:0000259" key="2">
    <source>
        <dbReference type="PROSITE" id="PS51034"/>
    </source>
</evidence>
<keyword evidence="4" id="KW-1185">Reference proteome</keyword>
<reference evidence="3" key="3">
    <citation type="submission" date="2025-09" db="UniProtKB">
        <authorList>
            <consortium name="Ensembl"/>
        </authorList>
    </citation>
    <scope>IDENTIFICATION</scope>
</reference>
<organism evidence="3 4">
    <name type="scientific">Ciona savignyi</name>
    <name type="common">Pacific transparent sea squirt</name>
    <dbReference type="NCBI Taxonomy" id="51511"/>
    <lineage>
        <taxon>Eukaryota</taxon>
        <taxon>Metazoa</taxon>
        <taxon>Chordata</taxon>
        <taxon>Tunicata</taxon>
        <taxon>Ascidiacea</taxon>
        <taxon>Phlebobranchia</taxon>
        <taxon>Cionidae</taxon>
        <taxon>Ciona</taxon>
    </lineage>
</organism>
<evidence type="ECO:0000313" key="3">
    <source>
        <dbReference type="Ensembl" id="ENSCSAVP00000019195.1"/>
    </source>
</evidence>
<dbReference type="HOGENOM" id="CLU_1261106_0_0_1"/>
<feature type="domain" description="ZP" evidence="2">
    <location>
        <begin position="91"/>
        <end position="219"/>
    </location>
</feature>
<dbReference type="Proteomes" id="UP000007875">
    <property type="component" value="Unassembled WGS sequence"/>
</dbReference>
<reference evidence="4" key="1">
    <citation type="submission" date="2003-08" db="EMBL/GenBank/DDBJ databases">
        <authorList>
            <person name="Birren B."/>
            <person name="Nusbaum C."/>
            <person name="Abebe A."/>
            <person name="Abouelleil A."/>
            <person name="Adekoya E."/>
            <person name="Ait-zahra M."/>
            <person name="Allen N."/>
            <person name="Allen T."/>
            <person name="An P."/>
            <person name="Anderson M."/>
            <person name="Anderson S."/>
            <person name="Arachchi H."/>
            <person name="Armbruster J."/>
            <person name="Bachantsang P."/>
            <person name="Baldwin J."/>
            <person name="Barry A."/>
            <person name="Bayul T."/>
            <person name="Blitshsteyn B."/>
            <person name="Bloom T."/>
            <person name="Blye J."/>
            <person name="Boguslavskiy L."/>
            <person name="Borowsky M."/>
            <person name="Boukhgalter B."/>
            <person name="Brunache A."/>
            <person name="Butler J."/>
            <person name="Calixte N."/>
            <person name="Calvo S."/>
            <person name="Camarata J."/>
            <person name="Campo K."/>
            <person name="Chang J."/>
            <person name="Cheshatsang Y."/>
            <person name="Citroen M."/>
            <person name="Collymore A."/>
            <person name="Considine T."/>
            <person name="Cook A."/>
            <person name="Cooke P."/>
            <person name="Corum B."/>
            <person name="Cuomo C."/>
            <person name="David R."/>
            <person name="Dawoe T."/>
            <person name="Degray S."/>
            <person name="Dodge S."/>
            <person name="Dooley K."/>
            <person name="Dorje P."/>
            <person name="Dorjee K."/>
            <person name="Dorris L."/>
            <person name="Duffey N."/>
            <person name="Dupes A."/>
            <person name="Elkins T."/>
            <person name="Engels R."/>
            <person name="Erickson J."/>
            <person name="Farina A."/>
            <person name="Faro S."/>
            <person name="Ferreira P."/>
            <person name="Fischer H."/>
            <person name="Fitzgerald M."/>
            <person name="Foley K."/>
            <person name="Gage D."/>
            <person name="Galagan J."/>
            <person name="Gearin G."/>
            <person name="Gnerre S."/>
            <person name="Gnirke A."/>
            <person name="Goyette A."/>
            <person name="Graham J."/>
            <person name="Grandbois E."/>
            <person name="Gyaltsen K."/>
            <person name="Hafez N."/>
            <person name="Hagopian D."/>
            <person name="Hagos B."/>
            <person name="Hall J."/>
            <person name="Hatcher B."/>
            <person name="Heller A."/>
            <person name="Higgins H."/>
            <person name="Honan T."/>
            <person name="Horn A."/>
            <person name="Houde N."/>
            <person name="Hughes L."/>
            <person name="Hulme W."/>
            <person name="Husby E."/>
            <person name="Iliev I."/>
            <person name="Jaffe D."/>
            <person name="Jones C."/>
            <person name="Kamal M."/>
            <person name="Kamat A."/>
            <person name="Kamvysselis M."/>
            <person name="Karlsson E."/>
            <person name="Kells C."/>
            <person name="Kieu A."/>
            <person name="Kisner P."/>
            <person name="Kodira C."/>
            <person name="Kulbokas E."/>
            <person name="Labutti K."/>
            <person name="Lama D."/>
            <person name="Landers T."/>
            <person name="Leger J."/>
            <person name="Levine S."/>
            <person name="Lewis D."/>
            <person name="Lewis T."/>
            <person name="Lindblad-toh K."/>
            <person name="Liu X."/>
            <person name="Lokyitsang T."/>
            <person name="Lokyitsang Y."/>
            <person name="Lucien O."/>
            <person name="Lui A."/>
            <person name="Ma L.J."/>
            <person name="Mabbitt R."/>
            <person name="Macdonald J."/>
            <person name="Maclean C."/>
            <person name="Major J."/>
            <person name="Manning J."/>
            <person name="Marabella R."/>
            <person name="Maru K."/>
            <person name="Matthews C."/>
            <person name="Mauceli E."/>
            <person name="Mccarthy M."/>
            <person name="Mcdonough S."/>
            <person name="Mcghee T."/>
            <person name="Meldrim J."/>
            <person name="Meneus L."/>
            <person name="Mesirov J."/>
            <person name="Mihalev A."/>
            <person name="Mihova T."/>
            <person name="Mikkelsen T."/>
            <person name="Mlenga V."/>
            <person name="Moru K."/>
            <person name="Mozes J."/>
            <person name="Mulrain L."/>
            <person name="Munson G."/>
            <person name="Naylor J."/>
            <person name="Newes C."/>
            <person name="Nguyen C."/>
            <person name="Nguyen N."/>
            <person name="Nguyen T."/>
            <person name="Nicol R."/>
            <person name="Nielsen C."/>
            <person name="Nizzari M."/>
            <person name="Norbu C."/>
            <person name="Norbu N."/>
            <person name="O'donnell P."/>
            <person name="Okoawo O."/>
            <person name="O'leary S."/>
            <person name="Omotosho B."/>
            <person name="O'neill K."/>
            <person name="Osman S."/>
            <person name="Parker S."/>
            <person name="Perrin D."/>
            <person name="Phunkhang P."/>
            <person name="Piqani B."/>
            <person name="Purcell S."/>
            <person name="Rachupka T."/>
            <person name="Ramasamy U."/>
            <person name="Rameau R."/>
            <person name="Ray V."/>
            <person name="Raymond C."/>
            <person name="Retta R."/>
            <person name="Richardson S."/>
            <person name="Rise C."/>
            <person name="Rodriguez J."/>
            <person name="Rogers J."/>
            <person name="Rogov P."/>
            <person name="Rutman M."/>
            <person name="Schupbach R."/>
            <person name="Seaman C."/>
            <person name="Settipalli S."/>
            <person name="Sharpe T."/>
            <person name="Sheridan J."/>
            <person name="Sherpa N."/>
            <person name="Shi J."/>
            <person name="Smirnov S."/>
            <person name="Smith C."/>
            <person name="Sougnez C."/>
            <person name="Spencer B."/>
            <person name="Stalker J."/>
            <person name="Stange-thomann N."/>
            <person name="Stavropoulos S."/>
            <person name="Stetson K."/>
            <person name="Stone C."/>
            <person name="Stone S."/>
            <person name="Stubbs M."/>
            <person name="Talamas J."/>
            <person name="Tchuinga P."/>
            <person name="Tenzing P."/>
            <person name="Tesfaye S."/>
            <person name="Theodore J."/>
            <person name="Thoulutsang Y."/>
            <person name="Topham K."/>
            <person name="Towey S."/>
            <person name="Tsamla T."/>
            <person name="Tsomo N."/>
            <person name="Vallee D."/>
            <person name="Vassiliev H."/>
            <person name="Venkataraman V."/>
            <person name="Vinson J."/>
            <person name="Vo A."/>
            <person name="Wade C."/>
            <person name="Wang S."/>
            <person name="Wangchuk T."/>
            <person name="Wangdi T."/>
            <person name="Whittaker C."/>
            <person name="Wilkinson J."/>
            <person name="Wu Y."/>
            <person name="Wyman D."/>
            <person name="Yadav S."/>
            <person name="Yang S."/>
            <person name="Yang X."/>
            <person name="Yeager S."/>
            <person name="Yee E."/>
            <person name="Young G."/>
            <person name="Zainoun J."/>
            <person name="Zembeck L."/>
            <person name="Zimmer A."/>
            <person name="Zody M."/>
            <person name="Lander E."/>
        </authorList>
    </citation>
    <scope>NUCLEOTIDE SEQUENCE [LARGE SCALE GENOMIC DNA]</scope>
</reference>
<dbReference type="Ensembl" id="ENSCSAVT00000019402.1">
    <property type="protein sequence ID" value="ENSCSAVP00000019195.1"/>
    <property type="gene ID" value="ENSCSAVG00000011272.1"/>
</dbReference>
<feature type="chain" id="PRO_5003578641" description="ZP domain-containing protein" evidence="1">
    <location>
        <begin position="19"/>
        <end position="219"/>
    </location>
</feature>
<keyword evidence="1" id="KW-0732">Signal</keyword>
<reference evidence="3" key="2">
    <citation type="submission" date="2025-08" db="UniProtKB">
        <authorList>
            <consortium name="Ensembl"/>
        </authorList>
    </citation>
    <scope>IDENTIFICATION</scope>
</reference>
<dbReference type="InterPro" id="IPR001507">
    <property type="entry name" value="ZP_dom"/>
</dbReference>
<evidence type="ECO:0000313" key="4">
    <source>
        <dbReference type="Proteomes" id="UP000007875"/>
    </source>
</evidence>
<protein>
    <recommendedName>
        <fullName evidence="2">ZP domain-containing protein</fullName>
    </recommendedName>
</protein>
<name>H2ZNM9_CIOSA</name>
<proteinExistence type="predicted"/>